<protein>
    <submittedName>
        <fullName evidence="4">Uncharacterized protein</fullName>
    </submittedName>
</protein>
<feature type="compositionally biased region" description="Polar residues" evidence="1">
    <location>
        <begin position="792"/>
        <end position="820"/>
    </location>
</feature>
<feature type="compositionally biased region" description="Low complexity" evidence="1">
    <location>
        <begin position="198"/>
        <end position="210"/>
    </location>
</feature>
<keyword evidence="2" id="KW-1133">Transmembrane helix</keyword>
<feature type="region of interest" description="Disordered" evidence="1">
    <location>
        <begin position="664"/>
        <end position="688"/>
    </location>
</feature>
<sequence length="865" mass="93537">MAAVYLLLLIAAILFPCIHAAAPDVSSRISLPVWAIAIIVVFFVAVSAVLGTFFFKRRLRFGRSSSTAQEKLSSTPPHPSHSSSPPRDESTLASHIDLEKPSSSYKEICISLPYPPQSTFLFSDKLELGSNDDAAALYQKYMNSNDAAVTSNPGNGKRASVAATLRNTLRQSLRLQKSSKTPLSHVAFDPPPSTTGKQQSSDQQSNNSRRLSTRRSLSIKKKSTTTLSPDSKLECSNISCSSPVFSDNDQSTLQSKSRSMDSDRVVVAESRPIVPRISDQYERPTLPSPPPPCHYPTPASPNASTTPSSPLPSLEQEGATAETAAHQVIQYASVRTKHRADQRKSALDCFSSPLQQDNPFASIHDNTARHDTIARRQRDNKKSMDGLFGSDMHREQSEPHSPPQSAAPTPVVREQDHPTTHMDPSLDAKCELPEDNDIQLENHATTTATDLPDIPTCRVSAELSAMNIFNESVSSDSSQEEDDFMTHDYKDDTKQQSNETKQSSSEVSPINHTDKATPAVRESLPRNGSVQDIIHWWQKESSLRSSNSEQSISSTTQKQQSSATAAPSSLSQSSNQSVAKPKPSSSEPSTIRSNRNSILGTPRPTPPASMRIGNHTATGTTSPRASLGSLSRTSAAERMKILANSSISSNTSHVDSLRKKLQTTAWPTASGNSPTHSNNSSANSSLRCDNPPAGLVSLSARAQQSYRPAMPFMGEEDFEAPVPTASFSSSTVRTMIPADEYIGPGGGASIIDTAPSSNNGSFSRSNPINQRQQQQAKSVTSAAAKPNHDSSVRSSSTPKETTQDSSSSPSPKRENTQAYTTVRGGKRSRGSIPWLPESAPITTTTTDNKKTPAQKERDRYLKSLK</sequence>
<dbReference type="OrthoDB" id="2287436at2759"/>
<feature type="compositionally biased region" description="Basic residues" evidence="1">
    <location>
        <begin position="211"/>
        <end position="223"/>
    </location>
</feature>
<feature type="region of interest" description="Disordered" evidence="1">
    <location>
        <begin position="746"/>
        <end position="865"/>
    </location>
</feature>
<feature type="compositionally biased region" description="Polar residues" evidence="1">
    <location>
        <begin position="495"/>
        <end position="511"/>
    </location>
</feature>
<feature type="compositionally biased region" description="Basic and acidic residues" evidence="1">
    <location>
        <begin position="413"/>
        <end position="430"/>
    </location>
</feature>
<dbReference type="AlphaFoldDB" id="A0A077WWJ7"/>
<keyword evidence="2" id="KW-0812">Transmembrane</keyword>
<organism evidence="4">
    <name type="scientific">Lichtheimia ramosa</name>
    <dbReference type="NCBI Taxonomy" id="688394"/>
    <lineage>
        <taxon>Eukaryota</taxon>
        <taxon>Fungi</taxon>
        <taxon>Fungi incertae sedis</taxon>
        <taxon>Mucoromycota</taxon>
        <taxon>Mucoromycotina</taxon>
        <taxon>Mucoromycetes</taxon>
        <taxon>Mucorales</taxon>
        <taxon>Lichtheimiaceae</taxon>
        <taxon>Lichtheimia</taxon>
    </lineage>
</organism>
<feature type="region of interest" description="Disordered" evidence="1">
    <location>
        <begin position="67"/>
        <end position="92"/>
    </location>
</feature>
<feature type="region of interest" description="Disordered" evidence="1">
    <location>
        <begin position="543"/>
        <end position="633"/>
    </location>
</feature>
<feature type="signal peptide" evidence="3">
    <location>
        <begin position="1"/>
        <end position="20"/>
    </location>
</feature>
<feature type="compositionally biased region" description="Basic and acidic residues" evidence="1">
    <location>
        <begin position="366"/>
        <end position="384"/>
    </location>
</feature>
<evidence type="ECO:0000256" key="2">
    <source>
        <dbReference type="SAM" id="Phobius"/>
    </source>
</evidence>
<feature type="compositionally biased region" description="Pro residues" evidence="1">
    <location>
        <begin position="286"/>
        <end position="299"/>
    </location>
</feature>
<name>A0A077WWJ7_9FUNG</name>
<evidence type="ECO:0000313" key="4">
    <source>
        <dbReference type="EMBL" id="CDS11192.1"/>
    </source>
</evidence>
<feature type="compositionally biased region" description="Polar residues" evidence="1">
    <location>
        <begin position="664"/>
        <end position="687"/>
    </location>
</feature>
<keyword evidence="3" id="KW-0732">Signal</keyword>
<gene>
    <name evidence="4" type="ORF">LRAMOSA03455</name>
</gene>
<proteinExistence type="predicted"/>
<feature type="compositionally biased region" description="Basic and acidic residues" evidence="1">
    <location>
        <begin position="847"/>
        <end position="865"/>
    </location>
</feature>
<evidence type="ECO:0000256" key="1">
    <source>
        <dbReference type="SAM" id="MobiDB-lite"/>
    </source>
</evidence>
<feature type="compositionally biased region" description="Low complexity" evidence="1">
    <location>
        <begin position="300"/>
        <end position="314"/>
    </location>
</feature>
<feature type="chain" id="PRO_5001726489" evidence="3">
    <location>
        <begin position="21"/>
        <end position="865"/>
    </location>
</feature>
<accession>A0A077WWJ7</accession>
<feature type="region of interest" description="Disordered" evidence="1">
    <location>
        <begin position="350"/>
        <end position="430"/>
    </location>
</feature>
<feature type="compositionally biased region" description="Polar residues" evidence="1">
    <location>
        <begin position="234"/>
        <end position="257"/>
    </location>
</feature>
<feature type="compositionally biased region" description="Polar residues" evidence="1">
    <location>
        <begin position="754"/>
        <end position="781"/>
    </location>
</feature>
<feature type="compositionally biased region" description="Polar residues" evidence="1">
    <location>
        <begin position="583"/>
        <end position="599"/>
    </location>
</feature>
<feature type="compositionally biased region" description="Low complexity" evidence="1">
    <location>
        <begin position="543"/>
        <end position="577"/>
    </location>
</feature>
<dbReference type="EMBL" id="LK023346">
    <property type="protein sequence ID" value="CDS11192.1"/>
    <property type="molecule type" value="Genomic_DNA"/>
</dbReference>
<reference evidence="4" key="1">
    <citation type="journal article" date="2014" name="Genome Announc.">
        <title>De novo whole-genome sequence and genome annotation of Lichtheimia ramosa.</title>
        <authorList>
            <person name="Linde J."/>
            <person name="Schwartze V."/>
            <person name="Binder U."/>
            <person name="Lass-Florl C."/>
            <person name="Voigt K."/>
            <person name="Horn F."/>
        </authorList>
    </citation>
    <scope>NUCLEOTIDE SEQUENCE</scope>
    <source>
        <strain evidence="4">JMRC FSU:6197</strain>
    </source>
</reference>
<feature type="region of interest" description="Disordered" evidence="1">
    <location>
        <begin position="174"/>
        <end position="324"/>
    </location>
</feature>
<feature type="region of interest" description="Disordered" evidence="1">
    <location>
        <begin position="490"/>
        <end position="527"/>
    </location>
</feature>
<evidence type="ECO:0000256" key="3">
    <source>
        <dbReference type="SAM" id="SignalP"/>
    </source>
</evidence>
<feature type="compositionally biased region" description="Polar residues" evidence="1">
    <location>
        <begin position="615"/>
        <end position="633"/>
    </location>
</feature>
<keyword evidence="2" id="KW-0472">Membrane</keyword>
<feature type="transmembrane region" description="Helical" evidence="2">
    <location>
        <begin position="30"/>
        <end position="55"/>
    </location>
</feature>